<comment type="caution">
    <text evidence="2">The sequence shown here is derived from an EMBL/GenBank/DDBJ whole genome shotgun (WGS) entry which is preliminary data.</text>
</comment>
<evidence type="ECO:0000313" key="3">
    <source>
        <dbReference type="Proteomes" id="UP001362999"/>
    </source>
</evidence>
<feature type="chain" id="PRO_5043821897" description="Secreted protein" evidence="1">
    <location>
        <begin position="45"/>
        <end position="115"/>
    </location>
</feature>
<keyword evidence="3" id="KW-1185">Reference proteome</keyword>
<sequence length="115" mass="13302">MFIESSFLVHFHVLVRVVLVALRHSGRWIGWSLMFVLFLDILRCDSTVDTSRCRENVHMNGKVRKSQDERMSVGGLDIPCLLNQTNDFTVVRNLSPWSSPKWIVGVCRRSEDRPT</sequence>
<dbReference type="EMBL" id="JAWWNJ010000002">
    <property type="protein sequence ID" value="KAK7062232.1"/>
    <property type="molecule type" value="Genomic_DNA"/>
</dbReference>
<name>A0AAW0EAT5_9AGAR</name>
<protein>
    <recommendedName>
        <fullName evidence="4">Secreted protein</fullName>
    </recommendedName>
</protein>
<accession>A0AAW0EAT5</accession>
<feature type="signal peptide" evidence="1">
    <location>
        <begin position="1"/>
        <end position="44"/>
    </location>
</feature>
<evidence type="ECO:0008006" key="4">
    <source>
        <dbReference type="Google" id="ProtNLM"/>
    </source>
</evidence>
<gene>
    <name evidence="2" type="ORF">R3P38DRAFT_2834203</name>
</gene>
<evidence type="ECO:0000256" key="1">
    <source>
        <dbReference type="SAM" id="SignalP"/>
    </source>
</evidence>
<dbReference type="Proteomes" id="UP001362999">
    <property type="component" value="Unassembled WGS sequence"/>
</dbReference>
<keyword evidence="1" id="KW-0732">Signal</keyword>
<proteinExistence type="predicted"/>
<dbReference type="AlphaFoldDB" id="A0AAW0EAT5"/>
<reference evidence="2 3" key="1">
    <citation type="journal article" date="2024" name="J Genomics">
        <title>Draft genome sequencing and assembly of Favolaschia claudopus CIRM-BRFM 2984 isolated from oak limbs.</title>
        <authorList>
            <person name="Navarro D."/>
            <person name="Drula E."/>
            <person name="Chaduli D."/>
            <person name="Cazenave R."/>
            <person name="Ahrendt S."/>
            <person name="Wang J."/>
            <person name="Lipzen A."/>
            <person name="Daum C."/>
            <person name="Barry K."/>
            <person name="Grigoriev I.V."/>
            <person name="Favel A."/>
            <person name="Rosso M.N."/>
            <person name="Martin F."/>
        </authorList>
    </citation>
    <scope>NUCLEOTIDE SEQUENCE [LARGE SCALE GENOMIC DNA]</scope>
    <source>
        <strain evidence="2 3">CIRM-BRFM 2984</strain>
    </source>
</reference>
<evidence type="ECO:0000313" key="2">
    <source>
        <dbReference type="EMBL" id="KAK7062232.1"/>
    </source>
</evidence>
<organism evidence="2 3">
    <name type="scientific">Favolaschia claudopus</name>
    <dbReference type="NCBI Taxonomy" id="2862362"/>
    <lineage>
        <taxon>Eukaryota</taxon>
        <taxon>Fungi</taxon>
        <taxon>Dikarya</taxon>
        <taxon>Basidiomycota</taxon>
        <taxon>Agaricomycotina</taxon>
        <taxon>Agaricomycetes</taxon>
        <taxon>Agaricomycetidae</taxon>
        <taxon>Agaricales</taxon>
        <taxon>Marasmiineae</taxon>
        <taxon>Mycenaceae</taxon>
        <taxon>Favolaschia</taxon>
    </lineage>
</organism>